<organism evidence="1 2">
    <name type="scientific">Fusarium decemcellulare</name>
    <dbReference type="NCBI Taxonomy" id="57161"/>
    <lineage>
        <taxon>Eukaryota</taxon>
        <taxon>Fungi</taxon>
        <taxon>Dikarya</taxon>
        <taxon>Ascomycota</taxon>
        <taxon>Pezizomycotina</taxon>
        <taxon>Sordariomycetes</taxon>
        <taxon>Hypocreomycetidae</taxon>
        <taxon>Hypocreales</taxon>
        <taxon>Nectriaceae</taxon>
        <taxon>Fusarium</taxon>
        <taxon>Fusarium decemcellulare species complex</taxon>
    </lineage>
</organism>
<dbReference type="EMBL" id="JANRMS010001075">
    <property type="protein sequence ID" value="KAJ3531315.1"/>
    <property type="molecule type" value="Genomic_DNA"/>
</dbReference>
<evidence type="ECO:0000313" key="1">
    <source>
        <dbReference type="EMBL" id="KAJ3531315.1"/>
    </source>
</evidence>
<name>A0ACC1S3F7_9HYPO</name>
<evidence type="ECO:0000313" key="2">
    <source>
        <dbReference type="Proteomes" id="UP001148629"/>
    </source>
</evidence>
<accession>A0ACC1S3F7</accession>
<dbReference type="Proteomes" id="UP001148629">
    <property type="component" value="Unassembled WGS sequence"/>
</dbReference>
<sequence length="473" mass="55569">MQINDLPGEVLDLILDKVAEKRRYYAWAHIHDMCQARLVCRKWNNLVANHLFKTITLYHSGKTAARDFESWNKLLNQKAIRDTVQRVVIETCPAKLSSERDYETWEKWENEGEWPAFTSAVERISELDKLQSVEVRFSEWCRGWKNRGRWDDDREMPETRENSLKSVLKGLQQREARQLEDDGAEITTVRELKLENLQNDSLPSELTDALFKGIERLHILICEECNQHGPDHDLGLTERVLYEPELQYSLLPSVANQLVELTLSAQYSWGVMPGVFDGVGLDFPRLKTLTLSDYAIGHNKQFDWVTKQKTLTCLRLNNCHIVSHIRVYQEQLDEWGIEVDDWEKVDGTFYFGEDEDEVYLFSKRWDAVFDSIREGLPQLTDFSLSWENSSEEFFRNPHATGVNDRWEERYFTFEAGLLPSPFVDSGEFGYWSDDDEEDPDPKRPYNLAQFTDEEDRRAFDALIKETLERRRKL</sequence>
<keyword evidence="2" id="KW-1185">Reference proteome</keyword>
<reference evidence="1" key="1">
    <citation type="submission" date="2022-08" db="EMBL/GenBank/DDBJ databases">
        <title>Genome Sequence of Fusarium decemcellulare.</title>
        <authorList>
            <person name="Buettner E."/>
        </authorList>
    </citation>
    <scope>NUCLEOTIDE SEQUENCE</scope>
    <source>
        <strain evidence="1">Babe19</strain>
    </source>
</reference>
<protein>
    <submittedName>
        <fullName evidence="1">Uncharacterized protein</fullName>
    </submittedName>
</protein>
<comment type="caution">
    <text evidence="1">The sequence shown here is derived from an EMBL/GenBank/DDBJ whole genome shotgun (WGS) entry which is preliminary data.</text>
</comment>
<gene>
    <name evidence="1" type="ORF">NM208_g8933</name>
</gene>
<proteinExistence type="predicted"/>